<feature type="domain" description="SLH" evidence="3">
    <location>
        <begin position="1171"/>
        <end position="1234"/>
    </location>
</feature>
<dbReference type="PROSITE" id="PS51272">
    <property type="entry name" value="SLH"/>
    <property type="match status" value="3"/>
</dbReference>
<dbReference type="RefSeq" id="WP_131013298.1">
    <property type="nucleotide sequence ID" value="NZ_SIRE01000007.1"/>
</dbReference>
<dbReference type="Proteomes" id="UP000293142">
    <property type="component" value="Unassembled WGS sequence"/>
</dbReference>
<dbReference type="InterPro" id="IPR001119">
    <property type="entry name" value="SLH_dom"/>
</dbReference>
<dbReference type="PANTHER" id="PTHR43308:SF5">
    <property type="entry name" value="S-LAYER PROTEIN _ PEPTIDOGLYCAN ENDO-BETA-N-ACETYLGLUCOSAMINIDASE"/>
    <property type="match status" value="1"/>
</dbReference>
<protein>
    <submittedName>
        <fullName evidence="4">S-layer homology domain-containing protein</fullName>
    </submittedName>
</protein>
<evidence type="ECO:0000313" key="5">
    <source>
        <dbReference type="Proteomes" id="UP000293142"/>
    </source>
</evidence>
<name>A0A4Q9DUJ2_9BACL</name>
<reference evidence="4 5" key="1">
    <citation type="submission" date="2019-02" db="EMBL/GenBank/DDBJ databases">
        <title>Paenibacillus sp. nov., isolated from surface-sterilized tissue of Thalictrum simplex L.</title>
        <authorList>
            <person name="Tuo L."/>
        </authorList>
    </citation>
    <scope>NUCLEOTIDE SEQUENCE [LARGE SCALE GENOMIC DNA]</scope>
    <source>
        <strain evidence="4 5">N2SHLJ1</strain>
    </source>
</reference>
<proteinExistence type="predicted"/>
<dbReference type="PANTHER" id="PTHR43308">
    <property type="entry name" value="OUTER MEMBRANE PROTEIN ALPHA-RELATED"/>
    <property type="match status" value="1"/>
</dbReference>
<feature type="domain" description="SLH" evidence="3">
    <location>
        <begin position="1241"/>
        <end position="1299"/>
    </location>
</feature>
<evidence type="ECO:0000256" key="1">
    <source>
        <dbReference type="SAM" id="MobiDB-lite"/>
    </source>
</evidence>
<feature type="domain" description="SLH" evidence="3">
    <location>
        <begin position="1110"/>
        <end position="1169"/>
    </location>
</feature>
<feature type="chain" id="PRO_5020464736" evidence="2">
    <location>
        <begin position="29"/>
        <end position="1299"/>
    </location>
</feature>
<keyword evidence="2" id="KW-0732">Signal</keyword>
<comment type="caution">
    <text evidence="4">The sequence shown here is derived from an EMBL/GenBank/DDBJ whole genome shotgun (WGS) entry which is preliminary data.</text>
</comment>
<evidence type="ECO:0000259" key="3">
    <source>
        <dbReference type="PROSITE" id="PS51272"/>
    </source>
</evidence>
<dbReference type="InterPro" id="IPR051465">
    <property type="entry name" value="Cell_Envelope_Struct_Comp"/>
</dbReference>
<feature type="signal peptide" evidence="2">
    <location>
        <begin position="1"/>
        <end position="28"/>
    </location>
</feature>
<organism evidence="4 5">
    <name type="scientific">Paenibacillus thalictri</name>
    <dbReference type="NCBI Taxonomy" id="2527873"/>
    <lineage>
        <taxon>Bacteria</taxon>
        <taxon>Bacillati</taxon>
        <taxon>Bacillota</taxon>
        <taxon>Bacilli</taxon>
        <taxon>Bacillales</taxon>
        <taxon>Paenibacillaceae</taxon>
        <taxon>Paenibacillus</taxon>
    </lineage>
</organism>
<dbReference type="OrthoDB" id="2656305at2"/>
<gene>
    <name evidence="4" type="ORF">EYB31_10570</name>
</gene>
<evidence type="ECO:0000256" key="2">
    <source>
        <dbReference type="SAM" id="SignalP"/>
    </source>
</evidence>
<dbReference type="Pfam" id="PF00395">
    <property type="entry name" value="SLH"/>
    <property type="match status" value="3"/>
</dbReference>
<dbReference type="EMBL" id="SIRE01000007">
    <property type="protein sequence ID" value="TBL79353.1"/>
    <property type="molecule type" value="Genomic_DNA"/>
</dbReference>
<sequence>MRRAGYVFSAVVAAVVIVLLGSLQITHAADFPATGGYEQVTVTGVAADATLQLGQGAQILDTQIASGTSFTFTNVEPGIEYYVIQTAGGVVTSSNMVTVNPAAVNATGGAGYIDVTGGKQGRTLTLYRVAGNEVAATYTLAAGETGHRFDNLAGTFYVVQSVNSLDSQGSAFAVAVPKALTVSGGIGYVDASGGTPGVSMRLMRVSDNTQTASYTLGAAETSHRFESVAGVFYIIQTSVDNVQDGGSTWATATPPQVTAIGSASGQVSVTGAMPGAALTLYYGAAQQTTGTADGAGGYTFTGLQPGTGYSVTQTVDSVTGAASAAVTVTPAAPAAVGGAMSLTVSGLTGGAQLKLYQVGTPTPLVSATAGVADTEYTFTNVQPGFNYYATQTVGGVESVNTNWVTVKPDVVAVSGGSGYIDVSGALSGATLQLYRTPSAYIASHTLSVAETTYRFSGIAGEYYVIQNKNGAESLASSFATATPPAFTLTGGAGYLDVSGAMPGGTVKLYLLPSILDDQATLTVTDSAYRFNGKAGVYYAIQTVNGTDSPATPFATATPLAVTLSGGVESVTVSGATPGSKLKLYVGSSQTAEGVADSGGAYRFTGIAAGMNYYVTQTVHDVEGLASNTVTVSPGGFGAIGAIGQVQVTGAAKGALLKLYRGQAELTASFTLQGDDTAYTFTGVTPGFDYYVTQTVGGVESLGTSFVVVDPAPGGLAARGGVNTVEVAGASAGAMLSLYNGSGQAVASRQASVTGATYGAVFSPVQPGVGYYVVQTIGGIPGAPSNTVTVKPEAVSAGAGYFRISVTGASPAAEVKLYREGTALASGIADTLGSYVFAPVAAGGNYTVTQTVYGAESDPTGALTVIFYSSSSSSNAQPDQTSGSEQTAGGDSAANADDELASARQTKEDGQNVVTMTVDPLKLDERLKTGDGTVITLTTTGGADKVVGVLNAQMIKNMENRNAVLEIRTDNAVYTLPAAALHIEHIADQVDGAAPLAAIEVSVVIGKSGEAAQQRLAEQAGQNGWTVAAPPVDFTMYASLGVAKVEIGRFDQYVTRSLALPAGTDPAKITTGVVLEADGSVRHVPTKVEKHGETYYALINSLTNSSYAVIWNPKSFTDVSGHWSKQAVDDMGSRLVVAGVSDTSFAPDRSVTRGEFAAIVARALGLGSAGAASGKFSDVPESHWAQRYGQAAYEYRLIDGYPDGTFRPEQTITRSEAFVIVHRAMTLTGLLSKLSDGLSGQLDGFADSGEIRPWARDAAAAVLAGGVFEGDGGQLNPSAELTRAQSAAAMLRLLKQSGLI</sequence>
<evidence type="ECO:0000313" key="4">
    <source>
        <dbReference type="EMBL" id="TBL79353.1"/>
    </source>
</evidence>
<accession>A0A4Q9DUJ2</accession>
<feature type="compositionally biased region" description="Polar residues" evidence="1">
    <location>
        <begin position="874"/>
        <end position="888"/>
    </location>
</feature>
<keyword evidence="5" id="KW-1185">Reference proteome</keyword>
<feature type="region of interest" description="Disordered" evidence="1">
    <location>
        <begin position="872"/>
        <end position="910"/>
    </location>
</feature>